<feature type="region of interest" description="Disordered" evidence="1">
    <location>
        <begin position="1"/>
        <end position="73"/>
    </location>
</feature>
<reference evidence="2" key="2">
    <citation type="journal article" date="2010" name="BMC Evol. Biol.">
        <title>Unusual conservation among genes encoding small secreted salivary gland proteins from a gall midge.</title>
        <authorList>
            <person name="Chen M.S."/>
            <person name="Liu X."/>
            <person name="Yang Z."/>
            <person name="Zhao H."/>
            <person name="Shukle R.H."/>
            <person name="Stuart J.J."/>
            <person name="Hulbert S."/>
        </authorList>
    </citation>
    <scope>NUCLEOTIDE SEQUENCE</scope>
</reference>
<dbReference type="PRINTS" id="PR01854">
    <property type="entry name" value="BR22PROTEIN"/>
</dbReference>
<evidence type="ECO:0000256" key="1">
    <source>
        <dbReference type="SAM" id="MobiDB-lite"/>
    </source>
</evidence>
<feature type="region of interest" description="Disordered" evidence="1">
    <location>
        <begin position="92"/>
        <end position="121"/>
    </location>
</feature>
<organism evidence="2">
    <name type="scientific">Mayetiola destructor</name>
    <name type="common">Hessian fly</name>
    <dbReference type="NCBI Taxonomy" id="39758"/>
    <lineage>
        <taxon>Eukaryota</taxon>
        <taxon>Metazoa</taxon>
        <taxon>Ecdysozoa</taxon>
        <taxon>Arthropoda</taxon>
        <taxon>Hexapoda</taxon>
        <taxon>Insecta</taxon>
        <taxon>Pterygota</taxon>
        <taxon>Neoptera</taxon>
        <taxon>Endopterygota</taxon>
        <taxon>Diptera</taxon>
        <taxon>Nematocera</taxon>
        <taxon>Sciaroidea</taxon>
        <taxon>Cecidomyiidae</taxon>
        <taxon>Mayetiola</taxon>
    </lineage>
</organism>
<reference evidence="2" key="1">
    <citation type="submission" date="2009-11" db="EMBL/GenBank/DDBJ databases">
        <authorList>
            <person name="Chen M.-S."/>
        </authorList>
    </citation>
    <scope>NUCLEOTIDE SEQUENCE</scope>
</reference>
<protein>
    <recommendedName>
        <fullName evidence="3">rRNA-processing protein FYV7</fullName>
    </recommendedName>
</protein>
<sequence>MKNDKKSGKPKPTGGPSLKKVQKKPQFKPSHPKSNTNSNNNNKKRNKSGKNQFKIAEERRLDRIREKNEQKAEKEAKILLAKKEKKRKMKILLKKTGRGQPMMGGRMELLLEKIQKRTGRS</sequence>
<feature type="compositionally biased region" description="Low complexity" evidence="1">
    <location>
        <begin position="10"/>
        <end position="19"/>
    </location>
</feature>
<dbReference type="InterPro" id="IPR013730">
    <property type="entry name" value="Fyv7/TAP26"/>
</dbReference>
<evidence type="ECO:0008006" key="3">
    <source>
        <dbReference type="Google" id="ProtNLM"/>
    </source>
</evidence>
<accession>D1MLP1</accession>
<dbReference type="EMBL" id="GU196316">
    <property type="protein sequence ID" value="ACZ26292.1"/>
    <property type="molecule type" value="Genomic_DNA"/>
</dbReference>
<dbReference type="Pfam" id="PF08524">
    <property type="entry name" value="rRNA_processing"/>
    <property type="match status" value="1"/>
</dbReference>
<name>D1MLP1_MAYDE</name>
<proteinExistence type="predicted"/>
<feature type="compositionally biased region" description="Basic and acidic residues" evidence="1">
    <location>
        <begin position="55"/>
        <end position="73"/>
    </location>
</feature>
<dbReference type="AlphaFoldDB" id="D1MLP1"/>
<evidence type="ECO:0000313" key="2">
    <source>
        <dbReference type="EMBL" id="ACZ26292.1"/>
    </source>
</evidence>